<evidence type="ECO:0000256" key="2">
    <source>
        <dbReference type="ARBA" id="ARBA00022448"/>
    </source>
</evidence>
<evidence type="ECO:0000256" key="1">
    <source>
        <dbReference type="ARBA" id="ARBA00004141"/>
    </source>
</evidence>
<reference evidence="7 8" key="1">
    <citation type="submission" date="2016-10" db="EMBL/GenBank/DDBJ databases">
        <authorList>
            <person name="Varghese N."/>
            <person name="Submissions S."/>
        </authorList>
    </citation>
    <scope>NUCLEOTIDE SEQUENCE [LARGE SCALE GENOMIC DNA]</scope>
    <source>
        <strain evidence="7 8">GMCC 1.11211</strain>
    </source>
</reference>
<evidence type="ECO:0000256" key="4">
    <source>
        <dbReference type="ARBA" id="ARBA00022989"/>
    </source>
</evidence>
<evidence type="ECO:0000256" key="6">
    <source>
        <dbReference type="SAM" id="Phobius"/>
    </source>
</evidence>
<organism evidence="7 8">
    <name type="scientific">Cryobacterium levicorallinum</name>
    <dbReference type="NCBI Taxonomy" id="995038"/>
    <lineage>
        <taxon>Bacteria</taxon>
        <taxon>Bacillati</taxon>
        <taxon>Actinomycetota</taxon>
        <taxon>Actinomycetes</taxon>
        <taxon>Micrococcales</taxon>
        <taxon>Microbacteriaceae</taxon>
        <taxon>Cryobacterium</taxon>
    </lineage>
</organism>
<comment type="caution">
    <text evidence="7">The sequence shown here is derived from an EMBL/GenBank/DDBJ whole genome shotgun (WGS) entry which is preliminary data.</text>
</comment>
<feature type="transmembrane region" description="Helical" evidence="6">
    <location>
        <begin position="91"/>
        <end position="113"/>
    </location>
</feature>
<dbReference type="Gene3D" id="1.20.1250.20">
    <property type="entry name" value="MFS general substrate transporter like domains"/>
    <property type="match status" value="1"/>
</dbReference>
<gene>
    <name evidence="7" type="ORF">SAMN05216274_101267</name>
</gene>
<keyword evidence="5 6" id="KW-0472">Membrane</keyword>
<evidence type="ECO:0000256" key="5">
    <source>
        <dbReference type="ARBA" id="ARBA00023136"/>
    </source>
</evidence>
<evidence type="ECO:0000313" key="8">
    <source>
        <dbReference type="Proteomes" id="UP000199681"/>
    </source>
</evidence>
<evidence type="ECO:0000256" key="3">
    <source>
        <dbReference type="ARBA" id="ARBA00022692"/>
    </source>
</evidence>
<protein>
    <submittedName>
        <fullName evidence="7">MFS transporter, DHA2 family, lincomycin resistance protein</fullName>
    </submittedName>
</protein>
<proteinExistence type="predicted"/>
<feature type="transmembrane region" description="Helical" evidence="6">
    <location>
        <begin position="12"/>
        <end position="37"/>
    </location>
</feature>
<dbReference type="SUPFAM" id="SSF103473">
    <property type="entry name" value="MFS general substrate transporter"/>
    <property type="match status" value="1"/>
</dbReference>
<sequence length="126" mass="12765">MTRMGETTEPWMLMVAHIGMSAGLSLLFTPLFTSGLGSLGPSLYSHGSAVVGTVQQLAGAIGTALFIAVMTSQSAALIAQGVNEVSATAAGIRGAFLCGAIISLFAIPAAFLVRRPPLDAPVPIGH</sequence>
<keyword evidence="3 6" id="KW-0812">Transmembrane</keyword>
<feature type="transmembrane region" description="Helical" evidence="6">
    <location>
        <begin position="57"/>
        <end position="79"/>
    </location>
</feature>
<evidence type="ECO:0000313" key="7">
    <source>
        <dbReference type="EMBL" id="SFH19057.1"/>
    </source>
</evidence>
<keyword evidence="4 6" id="KW-1133">Transmembrane helix</keyword>
<comment type="subcellular location">
    <subcellularLocation>
        <location evidence="1">Membrane</location>
        <topology evidence="1">Multi-pass membrane protein</topology>
    </subcellularLocation>
</comment>
<keyword evidence="2" id="KW-0813">Transport</keyword>
<keyword evidence="8" id="KW-1185">Reference proteome</keyword>
<dbReference type="PANTHER" id="PTHR42718:SF9">
    <property type="entry name" value="MAJOR FACILITATOR SUPERFAMILY MULTIDRUG TRANSPORTER MFSC"/>
    <property type="match status" value="1"/>
</dbReference>
<dbReference type="InterPro" id="IPR036259">
    <property type="entry name" value="MFS_trans_sf"/>
</dbReference>
<dbReference type="Proteomes" id="UP000199681">
    <property type="component" value="Unassembled WGS sequence"/>
</dbReference>
<accession>A0ABY1E9G9</accession>
<name>A0ABY1E9G9_9MICO</name>
<dbReference type="PANTHER" id="PTHR42718">
    <property type="entry name" value="MAJOR FACILITATOR SUPERFAMILY MULTIDRUG TRANSPORTER MFSC"/>
    <property type="match status" value="1"/>
</dbReference>
<dbReference type="EMBL" id="FOPW01000001">
    <property type="protein sequence ID" value="SFH19057.1"/>
    <property type="molecule type" value="Genomic_DNA"/>
</dbReference>